<evidence type="ECO:0000313" key="2">
    <source>
        <dbReference type="Proteomes" id="UP000054248"/>
    </source>
</evidence>
<sequence>MYIQVPRWTMSSLISLFCLYDSLCPSRFPFLFRRHISLVLPTTHSNIVLPLPPFPIATPLLRSPPVTDSIRTNHS</sequence>
<reference evidence="2" key="2">
    <citation type="submission" date="2015-01" db="EMBL/GenBank/DDBJ databases">
        <title>Evolutionary Origins and Diversification of the Mycorrhizal Mutualists.</title>
        <authorList>
            <consortium name="DOE Joint Genome Institute"/>
            <consortium name="Mycorrhizal Genomics Consortium"/>
            <person name="Kohler A."/>
            <person name="Kuo A."/>
            <person name="Nagy L.G."/>
            <person name="Floudas D."/>
            <person name="Copeland A."/>
            <person name="Barry K.W."/>
            <person name="Cichocki N."/>
            <person name="Veneault-Fourrey C."/>
            <person name="LaButti K."/>
            <person name="Lindquist E.A."/>
            <person name="Lipzen A."/>
            <person name="Lundell T."/>
            <person name="Morin E."/>
            <person name="Murat C."/>
            <person name="Riley R."/>
            <person name="Ohm R."/>
            <person name="Sun H."/>
            <person name="Tunlid A."/>
            <person name="Henrissat B."/>
            <person name="Grigoriev I.V."/>
            <person name="Hibbett D.S."/>
            <person name="Martin F."/>
        </authorList>
    </citation>
    <scope>NUCLEOTIDE SEQUENCE [LARGE SCALE GENOMIC DNA]</scope>
    <source>
        <strain evidence="2">MUT 4182</strain>
    </source>
</reference>
<dbReference type="EMBL" id="KN823154">
    <property type="protein sequence ID" value="KIO20962.1"/>
    <property type="molecule type" value="Genomic_DNA"/>
</dbReference>
<gene>
    <name evidence="1" type="ORF">M407DRAFT_132310</name>
</gene>
<organism evidence="1 2">
    <name type="scientific">Tulasnella calospora MUT 4182</name>
    <dbReference type="NCBI Taxonomy" id="1051891"/>
    <lineage>
        <taxon>Eukaryota</taxon>
        <taxon>Fungi</taxon>
        <taxon>Dikarya</taxon>
        <taxon>Basidiomycota</taxon>
        <taxon>Agaricomycotina</taxon>
        <taxon>Agaricomycetes</taxon>
        <taxon>Cantharellales</taxon>
        <taxon>Tulasnellaceae</taxon>
        <taxon>Tulasnella</taxon>
    </lineage>
</organism>
<evidence type="ECO:0000313" key="1">
    <source>
        <dbReference type="EMBL" id="KIO20962.1"/>
    </source>
</evidence>
<reference evidence="1 2" key="1">
    <citation type="submission" date="2014-04" db="EMBL/GenBank/DDBJ databases">
        <authorList>
            <consortium name="DOE Joint Genome Institute"/>
            <person name="Kuo A."/>
            <person name="Girlanda M."/>
            <person name="Perotto S."/>
            <person name="Kohler A."/>
            <person name="Nagy L.G."/>
            <person name="Floudas D."/>
            <person name="Copeland A."/>
            <person name="Barry K.W."/>
            <person name="Cichocki N."/>
            <person name="Veneault-Fourrey C."/>
            <person name="LaButti K."/>
            <person name="Lindquist E.A."/>
            <person name="Lipzen A."/>
            <person name="Lundell T."/>
            <person name="Morin E."/>
            <person name="Murat C."/>
            <person name="Sun H."/>
            <person name="Tunlid A."/>
            <person name="Henrissat B."/>
            <person name="Grigoriev I.V."/>
            <person name="Hibbett D.S."/>
            <person name="Martin F."/>
            <person name="Nordberg H.P."/>
            <person name="Cantor M.N."/>
            <person name="Hua S.X."/>
        </authorList>
    </citation>
    <scope>NUCLEOTIDE SEQUENCE [LARGE SCALE GENOMIC DNA]</scope>
    <source>
        <strain evidence="1 2">MUT 4182</strain>
    </source>
</reference>
<accession>A0A0C3LHQ8</accession>
<keyword evidence="2" id="KW-1185">Reference proteome</keyword>
<proteinExistence type="predicted"/>
<dbReference type="Proteomes" id="UP000054248">
    <property type="component" value="Unassembled WGS sequence"/>
</dbReference>
<dbReference type="HOGENOM" id="CLU_2672919_0_0_1"/>
<name>A0A0C3LHQ8_9AGAM</name>
<protein>
    <submittedName>
        <fullName evidence="1">Uncharacterized protein</fullName>
    </submittedName>
</protein>
<dbReference type="AlphaFoldDB" id="A0A0C3LHQ8"/>